<evidence type="ECO:0000313" key="11">
    <source>
        <dbReference type="Proteomes" id="UP000616779"/>
    </source>
</evidence>
<evidence type="ECO:0000256" key="2">
    <source>
        <dbReference type="ARBA" id="ARBA00022729"/>
    </source>
</evidence>
<evidence type="ECO:0000256" key="1">
    <source>
        <dbReference type="ARBA" id="ARBA00022475"/>
    </source>
</evidence>
<dbReference type="PROSITE" id="PS50949">
    <property type="entry name" value="HTH_GNTR"/>
    <property type="match status" value="1"/>
</dbReference>
<dbReference type="InterPro" id="IPR036388">
    <property type="entry name" value="WH-like_DNA-bd_sf"/>
</dbReference>
<evidence type="ECO:0000313" key="10">
    <source>
        <dbReference type="EMBL" id="NOU75191.1"/>
    </source>
</evidence>
<dbReference type="SUPFAM" id="SSF53850">
    <property type="entry name" value="Periplasmic binding protein-like II"/>
    <property type="match status" value="1"/>
</dbReference>
<sequence length="459" mass="52384">MNAFQIKLEAMVDKLRTEIVSGMRKSGSFLPAESQLAKDFQMSNKSVRKGLDILVEEGLIVKIDRVGSVVAESKAQTITLNFGCSYSMNNDIRLDELLAEFTRLHPSIHIKKVSLDIHHYVKSIKEMSANDMLDVVCLNSAMLQEMAESGMLSLLEPVETNVELYPIANEAFRYDNRMYASPISLSPVLLCYNRQHFAEAGLQEPDSYWTWDDVIAAGRSLAEYRNKHGFYFQVLSRNRYPVFLLQAGIQVLKDGEERAGSREMLVDSIRTFCRMIGDQDIFPKYFAASNEETNQLFIRGDVSMILSTYYNLNQFNELPLDYDIAPLPTLRRGDPQKSLLVTFGTAIMKNSRSKEAGRQLLRFLSSPHAQRMIHDRTVSIPALKSIADKPAANGLNRPSRYMMYRELFPTYAYHRDLGVSIQTLKAVEQKIKYYWSGVLDERQFQDSVADLLLSKEMKL</sequence>
<dbReference type="Pfam" id="PF13416">
    <property type="entry name" value="SBP_bac_8"/>
    <property type="match status" value="1"/>
</dbReference>
<protein>
    <submittedName>
        <fullName evidence="10">Extracellular solute-binding protein</fullName>
    </submittedName>
</protein>
<keyword evidence="1" id="KW-1003">Cell membrane</keyword>
<dbReference type="Gene3D" id="1.10.10.10">
    <property type="entry name" value="Winged helix-like DNA-binding domain superfamily/Winged helix DNA-binding domain"/>
    <property type="match status" value="1"/>
</dbReference>
<dbReference type="SMART" id="SM00345">
    <property type="entry name" value="HTH_GNTR"/>
    <property type="match status" value="1"/>
</dbReference>
<evidence type="ECO:0000256" key="6">
    <source>
        <dbReference type="ARBA" id="ARBA00023139"/>
    </source>
</evidence>
<accession>A0ABX1Y354</accession>
<dbReference type="InterPro" id="IPR036390">
    <property type="entry name" value="WH_DNA-bd_sf"/>
</dbReference>
<proteinExistence type="predicted"/>
<dbReference type="Proteomes" id="UP000616779">
    <property type="component" value="Unassembled WGS sequence"/>
</dbReference>
<keyword evidence="2" id="KW-0732">Signal</keyword>
<evidence type="ECO:0000256" key="5">
    <source>
        <dbReference type="ARBA" id="ARBA00023136"/>
    </source>
</evidence>
<keyword evidence="11" id="KW-1185">Reference proteome</keyword>
<dbReference type="Gene3D" id="3.40.190.10">
    <property type="entry name" value="Periplasmic binding protein-like II"/>
    <property type="match status" value="1"/>
</dbReference>
<evidence type="ECO:0000256" key="4">
    <source>
        <dbReference type="ARBA" id="ARBA00023125"/>
    </source>
</evidence>
<dbReference type="EMBL" id="WHOA01000197">
    <property type="protein sequence ID" value="NOU75191.1"/>
    <property type="molecule type" value="Genomic_DNA"/>
</dbReference>
<dbReference type="Pfam" id="PF00392">
    <property type="entry name" value="GntR"/>
    <property type="match status" value="1"/>
</dbReference>
<evidence type="ECO:0000256" key="8">
    <source>
        <dbReference type="ARBA" id="ARBA00023288"/>
    </source>
</evidence>
<dbReference type="CDD" id="cd07377">
    <property type="entry name" value="WHTH_GntR"/>
    <property type="match status" value="1"/>
</dbReference>
<dbReference type="SUPFAM" id="SSF46785">
    <property type="entry name" value="Winged helix' DNA-binding domain"/>
    <property type="match status" value="1"/>
</dbReference>
<name>A0ABX1Y354_9BACL</name>
<dbReference type="PANTHER" id="PTHR43649">
    <property type="entry name" value="ARABINOSE-BINDING PROTEIN-RELATED"/>
    <property type="match status" value="1"/>
</dbReference>
<gene>
    <name evidence="10" type="ORF">GC098_28025</name>
</gene>
<keyword evidence="5" id="KW-0472">Membrane</keyword>
<keyword evidence="8" id="KW-0449">Lipoprotein</keyword>
<evidence type="ECO:0000256" key="3">
    <source>
        <dbReference type="ARBA" id="ARBA00023015"/>
    </source>
</evidence>
<keyword evidence="6" id="KW-0564">Palmitate</keyword>
<keyword evidence="4" id="KW-0238">DNA-binding</keyword>
<dbReference type="InterPro" id="IPR006059">
    <property type="entry name" value="SBP"/>
</dbReference>
<evidence type="ECO:0000256" key="7">
    <source>
        <dbReference type="ARBA" id="ARBA00023163"/>
    </source>
</evidence>
<organism evidence="10 11">
    <name type="scientific">Paenibacillus phytorum</name>
    <dbReference type="NCBI Taxonomy" id="2654977"/>
    <lineage>
        <taxon>Bacteria</taxon>
        <taxon>Bacillati</taxon>
        <taxon>Bacillota</taxon>
        <taxon>Bacilli</taxon>
        <taxon>Bacillales</taxon>
        <taxon>Paenibacillaceae</taxon>
        <taxon>Paenibacillus</taxon>
    </lineage>
</organism>
<reference evidence="10 11" key="1">
    <citation type="submission" date="2019-10" db="EMBL/GenBank/DDBJ databases">
        <title>Description of Paenibacillus terrestris sp. nov.</title>
        <authorList>
            <person name="Carlier A."/>
            <person name="Qi S."/>
        </authorList>
    </citation>
    <scope>NUCLEOTIDE SEQUENCE [LARGE SCALE GENOMIC DNA]</scope>
    <source>
        <strain evidence="10 11">LMG 31458</strain>
    </source>
</reference>
<dbReference type="PANTHER" id="PTHR43649:SF33">
    <property type="entry name" value="POLYGALACTURONAN_RHAMNOGALACTURONAN-BINDING PROTEIN YTCQ"/>
    <property type="match status" value="1"/>
</dbReference>
<dbReference type="InterPro" id="IPR000524">
    <property type="entry name" value="Tscrpt_reg_HTH_GntR"/>
</dbReference>
<comment type="caution">
    <text evidence="10">The sequence shown here is derived from an EMBL/GenBank/DDBJ whole genome shotgun (WGS) entry which is preliminary data.</text>
</comment>
<keyword evidence="7" id="KW-0804">Transcription</keyword>
<evidence type="ECO:0000259" key="9">
    <source>
        <dbReference type="PROSITE" id="PS50949"/>
    </source>
</evidence>
<feature type="domain" description="HTH gntR-type" evidence="9">
    <location>
        <begin position="5"/>
        <end position="73"/>
    </location>
</feature>
<dbReference type="RefSeq" id="WP_171646547.1">
    <property type="nucleotide sequence ID" value="NZ_WHOA01000197.1"/>
</dbReference>
<keyword evidence="3" id="KW-0805">Transcription regulation</keyword>
<dbReference type="InterPro" id="IPR050490">
    <property type="entry name" value="Bact_solute-bd_prot1"/>
</dbReference>